<dbReference type="Gene3D" id="3.40.640.10">
    <property type="entry name" value="Type I PLP-dependent aspartate aminotransferase-like (Major domain)"/>
    <property type="match status" value="1"/>
</dbReference>
<evidence type="ECO:0000313" key="5">
    <source>
        <dbReference type="EMBL" id="RBP09875.1"/>
    </source>
</evidence>
<dbReference type="PIRSF" id="PIRSF000521">
    <property type="entry name" value="Transaminase_4ab_Lys_Orn"/>
    <property type="match status" value="1"/>
</dbReference>
<proteinExistence type="inferred from homology"/>
<protein>
    <submittedName>
        <fullName evidence="5">4-aminobutyrate aminotransferase-like enzyme</fullName>
    </submittedName>
</protein>
<evidence type="ECO:0000256" key="3">
    <source>
        <dbReference type="ARBA" id="ARBA00022898"/>
    </source>
</evidence>
<dbReference type="GO" id="GO:0008483">
    <property type="term" value="F:transaminase activity"/>
    <property type="evidence" value="ECO:0007669"/>
    <property type="project" value="UniProtKB-KW"/>
</dbReference>
<name>A0A366F840_9HYPH</name>
<dbReference type="InterPro" id="IPR015424">
    <property type="entry name" value="PyrdxlP-dep_Trfase"/>
</dbReference>
<dbReference type="Proteomes" id="UP000253529">
    <property type="component" value="Unassembled WGS sequence"/>
</dbReference>
<dbReference type="InterPro" id="IPR015421">
    <property type="entry name" value="PyrdxlP-dep_Trfase_major"/>
</dbReference>
<dbReference type="InterPro" id="IPR015422">
    <property type="entry name" value="PyrdxlP-dep_Trfase_small"/>
</dbReference>
<dbReference type="PANTHER" id="PTHR45688:SF13">
    <property type="entry name" value="ALANINE--GLYOXYLATE AMINOTRANSFERASE 2-LIKE"/>
    <property type="match status" value="1"/>
</dbReference>
<keyword evidence="5" id="KW-0032">Aminotransferase</keyword>
<keyword evidence="6" id="KW-1185">Reference proteome</keyword>
<gene>
    <name evidence="5" type="ORF">DFR50_12075</name>
</gene>
<dbReference type="Gene3D" id="3.90.1150.10">
    <property type="entry name" value="Aspartate Aminotransferase, domain 1"/>
    <property type="match status" value="1"/>
</dbReference>
<accession>A0A366F840</accession>
<evidence type="ECO:0000256" key="2">
    <source>
        <dbReference type="ARBA" id="ARBA00008954"/>
    </source>
</evidence>
<sequence>MSRPLMVNAFDPRQSGRLTADVSDLLKRRNRVLGPSYQLFYEEPIHVIGAEGVWLYGANGERYLDVYNNVPSVGHCHPRVVEAISHQAATLNTHTRYLYDIVVTYAERLIAMFPEELGKVMFTCTGSESADLAIRVAKRFTGAAGVIVTENAYHGVTAAVSEFSPSLGEGVPLGQHVRTAPAPNSYRLGPNVGEIFAGHVECAIADLKRHGVKPAALVVDTIFSSDGVLPNPPGFLTPAVEAIRRAGGVFIADEVQPGFARLGDTMWGFQRHGVVPDIVIIGKPMGNGVPLAGLVARPEVLTDFAATARYFSTFGGNPVSCAAGLAVLDVIRDENLQANALEVGRYIVGGLERLARRHACIGDVRGAGLFIGVEFVSDTDTKAPAPGIATQLVNELRRKNILISASGFDGHVLKIRPPLPFARGHADIFLTAMAEALESLAETSE</sequence>
<dbReference type="EMBL" id="QNRK01000020">
    <property type="protein sequence ID" value="RBP09875.1"/>
    <property type="molecule type" value="Genomic_DNA"/>
</dbReference>
<evidence type="ECO:0000256" key="1">
    <source>
        <dbReference type="ARBA" id="ARBA00001933"/>
    </source>
</evidence>
<keyword evidence="3 4" id="KW-0663">Pyridoxal phosphate</keyword>
<comment type="cofactor">
    <cofactor evidence="1">
        <name>pyridoxal 5'-phosphate</name>
        <dbReference type="ChEBI" id="CHEBI:597326"/>
    </cofactor>
</comment>
<keyword evidence="5" id="KW-0808">Transferase</keyword>
<dbReference type="PANTHER" id="PTHR45688">
    <property type="match status" value="1"/>
</dbReference>
<dbReference type="PROSITE" id="PS00600">
    <property type="entry name" value="AA_TRANSFER_CLASS_3"/>
    <property type="match status" value="1"/>
</dbReference>
<reference evidence="5 6" key="1">
    <citation type="submission" date="2018-06" db="EMBL/GenBank/DDBJ databases">
        <title>Genomic Encyclopedia of Type Strains, Phase IV (KMG-IV): sequencing the most valuable type-strain genomes for metagenomic binning, comparative biology and taxonomic classification.</title>
        <authorList>
            <person name="Goeker M."/>
        </authorList>
    </citation>
    <scope>NUCLEOTIDE SEQUENCE [LARGE SCALE GENOMIC DNA]</scope>
    <source>
        <strain evidence="5 6">DSM 24875</strain>
    </source>
</reference>
<dbReference type="CDD" id="cd00610">
    <property type="entry name" value="OAT_like"/>
    <property type="match status" value="1"/>
</dbReference>
<evidence type="ECO:0000313" key="6">
    <source>
        <dbReference type="Proteomes" id="UP000253529"/>
    </source>
</evidence>
<dbReference type="InterPro" id="IPR005814">
    <property type="entry name" value="Aminotrans_3"/>
</dbReference>
<dbReference type="RefSeq" id="WP_113890621.1">
    <property type="nucleotide sequence ID" value="NZ_QNRK01000020.1"/>
</dbReference>
<dbReference type="GO" id="GO:0030170">
    <property type="term" value="F:pyridoxal phosphate binding"/>
    <property type="evidence" value="ECO:0007669"/>
    <property type="project" value="InterPro"/>
</dbReference>
<dbReference type="OrthoDB" id="9801834at2"/>
<comment type="caution">
    <text evidence="5">The sequence shown here is derived from an EMBL/GenBank/DDBJ whole genome shotgun (WGS) entry which is preliminary data.</text>
</comment>
<comment type="similarity">
    <text evidence="2 4">Belongs to the class-III pyridoxal-phosphate-dependent aminotransferase family.</text>
</comment>
<evidence type="ECO:0000256" key="4">
    <source>
        <dbReference type="RuleBase" id="RU003560"/>
    </source>
</evidence>
<dbReference type="Pfam" id="PF00202">
    <property type="entry name" value="Aminotran_3"/>
    <property type="match status" value="1"/>
</dbReference>
<organism evidence="5 6">
    <name type="scientific">Roseiarcus fermentans</name>
    <dbReference type="NCBI Taxonomy" id="1473586"/>
    <lineage>
        <taxon>Bacteria</taxon>
        <taxon>Pseudomonadati</taxon>
        <taxon>Pseudomonadota</taxon>
        <taxon>Alphaproteobacteria</taxon>
        <taxon>Hyphomicrobiales</taxon>
        <taxon>Roseiarcaceae</taxon>
        <taxon>Roseiarcus</taxon>
    </lineage>
</organism>
<dbReference type="AlphaFoldDB" id="A0A366F840"/>
<dbReference type="SUPFAM" id="SSF53383">
    <property type="entry name" value="PLP-dependent transferases"/>
    <property type="match status" value="1"/>
</dbReference>
<dbReference type="InterPro" id="IPR049704">
    <property type="entry name" value="Aminotrans_3_PPA_site"/>
</dbReference>